<sequence>MDSNGRARGPVLVTGATGTLGRVVVARLRSVGFPVRGLSRRKHLPDDRIDWVVGDVTTGSGIGSAVEGIHTVVHLASAPYRRGYTRSVEIDGTRRLLDEAHTAGVQHIVYTSIIGCDHIPWAYFETKVAAEELIAKGPIPFSILRLGQFHDFVDRALSSLSGIGLLVADRKVLAQPVDTSDVAERITAALRAGPASGIEEFGGPEVLDLRIAAQQWLAATGKRRAILPVRIPGKLGRAFRDGHLTAPAAPRGSRTWREYLAAKYSPDITR</sequence>
<dbReference type="EMBL" id="VFOW01000001">
    <property type="protein sequence ID" value="TQL76757.1"/>
    <property type="molecule type" value="Genomic_DNA"/>
</dbReference>
<dbReference type="PANTHER" id="PTHR47128">
    <property type="match status" value="1"/>
</dbReference>
<dbReference type="RefSeq" id="WP_142038639.1">
    <property type="nucleotide sequence ID" value="NZ_JBHTGS010000001.1"/>
</dbReference>
<proteinExistence type="predicted"/>
<dbReference type="InParanoid" id="A0A543AW00"/>
<dbReference type="SUPFAM" id="SSF51735">
    <property type="entry name" value="NAD(P)-binding Rossmann-fold domains"/>
    <property type="match status" value="1"/>
</dbReference>
<name>A0A543AW00_9ACTN</name>
<evidence type="ECO:0000259" key="3">
    <source>
        <dbReference type="Pfam" id="PF13460"/>
    </source>
</evidence>
<dbReference type="Pfam" id="PF13460">
    <property type="entry name" value="NAD_binding_10"/>
    <property type="match status" value="1"/>
</dbReference>
<evidence type="ECO:0000256" key="1">
    <source>
        <dbReference type="ARBA" id="ARBA00022531"/>
    </source>
</evidence>
<comment type="caution">
    <text evidence="4">The sequence shown here is derived from an EMBL/GenBank/DDBJ whole genome shotgun (WGS) entry which is preliminary data.</text>
</comment>
<dbReference type="GO" id="GO:0015979">
    <property type="term" value="P:photosynthesis"/>
    <property type="evidence" value="ECO:0007669"/>
    <property type="project" value="UniProtKB-KW"/>
</dbReference>
<organism evidence="4 5">
    <name type="scientific">Stackebrandtia endophytica</name>
    <dbReference type="NCBI Taxonomy" id="1496996"/>
    <lineage>
        <taxon>Bacteria</taxon>
        <taxon>Bacillati</taxon>
        <taxon>Actinomycetota</taxon>
        <taxon>Actinomycetes</taxon>
        <taxon>Glycomycetales</taxon>
        <taxon>Glycomycetaceae</taxon>
        <taxon>Stackebrandtia</taxon>
    </lineage>
</organism>
<dbReference type="InterPro" id="IPR044256">
    <property type="entry name" value="HCF244-like"/>
</dbReference>
<evidence type="ECO:0000256" key="2">
    <source>
        <dbReference type="ARBA" id="ARBA00023276"/>
    </source>
</evidence>
<accession>A0A543AW00</accession>
<dbReference type="AlphaFoldDB" id="A0A543AW00"/>
<keyword evidence="5" id="KW-1185">Reference proteome</keyword>
<evidence type="ECO:0000313" key="5">
    <source>
        <dbReference type="Proteomes" id="UP000317043"/>
    </source>
</evidence>
<keyword evidence="2" id="KW-0604">Photosystem II</keyword>
<dbReference type="InterPro" id="IPR016040">
    <property type="entry name" value="NAD(P)-bd_dom"/>
</dbReference>
<dbReference type="InterPro" id="IPR036291">
    <property type="entry name" value="NAD(P)-bd_dom_sf"/>
</dbReference>
<dbReference type="GO" id="GO:0009523">
    <property type="term" value="C:photosystem II"/>
    <property type="evidence" value="ECO:0007669"/>
    <property type="project" value="UniProtKB-KW"/>
</dbReference>
<dbReference type="Gene3D" id="3.40.50.720">
    <property type="entry name" value="NAD(P)-binding Rossmann-like Domain"/>
    <property type="match status" value="1"/>
</dbReference>
<feature type="domain" description="NAD(P)-binding" evidence="3">
    <location>
        <begin position="15"/>
        <end position="191"/>
    </location>
</feature>
<dbReference type="PANTHER" id="PTHR47128:SF2">
    <property type="entry name" value="PROTEIN HIGH CHLOROPHYLL FLUORESCENCE PHENOTYPE 244, CHLOROPLASTIC"/>
    <property type="match status" value="1"/>
</dbReference>
<reference evidence="4 5" key="1">
    <citation type="submission" date="2019-06" db="EMBL/GenBank/DDBJ databases">
        <title>Sequencing the genomes of 1000 actinobacteria strains.</title>
        <authorList>
            <person name="Klenk H.-P."/>
        </authorList>
    </citation>
    <scope>NUCLEOTIDE SEQUENCE [LARGE SCALE GENOMIC DNA]</scope>
    <source>
        <strain evidence="4 5">DSM 45928</strain>
    </source>
</reference>
<keyword evidence="1" id="KW-0602">Photosynthesis</keyword>
<evidence type="ECO:0000313" key="4">
    <source>
        <dbReference type="EMBL" id="TQL76757.1"/>
    </source>
</evidence>
<dbReference type="Proteomes" id="UP000317043">
    <property type="component" value="Unassembled WGS sequence"/>
</dbReference>
<dbReference type="OrthoDB" id="9771302at2"/>
<gene>
    <name evidence="4" type="ORF">FB566_2294</name>
</gene>
<protein>
    <submittedName>
        <fullName evidence="4">Uncharacterized protein YbjT (DUF2867 family)</fullName>
    </submittedName>
</protein>